<proteinExistence type="predicted"/>
<comment type="caution">
    <text evidence="1">The sequence shown here is derived from an EMBL/GenBank/DDBJ whole genome shotgun (WGS) entry which is preliminary data.</text>
</comment>
<keyword evidence="2" id="KW-1185">Reference proteome</keyword>
<accession>A0AAV4DI95</accession>
<name>A0AAV4DI95_9GAST</name>
<organism evidence="1 2">
    <name type="scientific">Plakobranchus ocellatus</name>
    <dbReference type="NCBI Taxonomy" id="259542"/>
    <lineage>
        <taxon>Eukaryota</taxon>
        <taxon>Metazoa</taxon>
        <taxon>Spiralia</taxon>
        <taxon>Lophotrochozoa</taxon>
        <taxon>Mollusca</taxon>
        <taxon>Gastropoda</taxon>
        <taxon>Heterobranchia</taxon>
        <taxon>Euthyneura</taxon>
        <taxon>Panpulmonata</taxon>
        <taxon>Sacoglossa</taxon>
        <taxon>Placobranchoidea</taxon>
        <taxon>Plakobranchidae</taxon>
        <taxon>Plakobranchus</taxon>
    </lineage>
</organism>
<dbReference type="EMBL" id="BLXT01007896">
    <property type="protein sequence ID" value="GFO43715.1"/>
    <property type="molecule type" value="Genomic_DNA"/>
</dbReference>
<protein>
    <submittedName>
        <fullName evidence="1">Napsin a aspartic peptidase</fullName>
    </submittedName>
</protein>
<dbReference type="AlphaFoldDB" id="A0AAV4DI95"/>
<sequence>MQGRICVGPWRLQVLPNSTLSCEIKNDPIVTNFDGDPAPLPYPCRYMVSDLMTIMKSQSGNDIGFCEFRVFAFNSKDRGKFYVSGFDVAMALYYNDGPTVQFSYRQVATAKNNINTASTTGKRNAFIPFVPDGTDDVSYTDAANGVYIDKGWDNQNNRYFFTVVGCSVTITLVPYDSGLRGLQKQVPGLSLSLSQPRLEHFVGTTACLGPKSLGYMSLADIQQPTLSNSSSFLLQTFTNAEEQNQPDDNDGQCAEASRILNDCQRTRKRLAMKNCDWMFSRTHFIKCYDKTTGSKDLMKLFNMCVTSWCTNRPCTNAINAIRASGCANVPSVPEMSAFLQGNKCPASQAFIE</sequence>
<evidence type="ECO:0000313" key="1">
    <source>
        <dbReference type="EMBL" id="GFO43715.1"/>
    </source>
</evidence>
<dbReference type="Proteomes" id="UP000735302">
    <property type="component" value="Unassembled WGS sequence"/>
</dbReference>
<gene>
    <name evidence="1" type="ORF">PoB_007022000</name>
</gene>
<dbReference type="PROSITE" id="PS51257">
    <property type="entry name" value="PROKAR_LIPOPROTEIN"/>
    <property type="match status" value="1"/>
</dbReference>
<reference evidence="1 2" key="1">
    <citation type="journal article" date="2021" name="Elife">
        <title>Chloroplast acquisition without the gene transfer in kleptoplastic sea slugs, Plakobranchus ocellatus.</title>
        <authorList>
            <person name="Maeda T."/>
            <person name="Takahashi S."/>
            <person name="Yoshida T."/>
            <person name="Shimamura S."/>
            <person name="Takaki Y."/>
            <person name="Nagai Y."/>
            <person name="Toyoda A."/>
            <person name="Suzuki Y."/>
            <person name="Arimoto A."/>
            <person name="Ishii H."/>
            <person name="Satoh N."/>
            <person name="Nishiyama T."/>
            <person name="Hasebe M."/>
            <person name="Maruyama T."/>
            <person name="Minagawa J."/>
            <person name="Obokata J."/>
            <person name="Shigenobu S."/>
        </authorList>
    </citation>
    <scope>NUCLEOTIDE SEQUENCE [LARGE SCALE GENOMIC DNA]</scope>
</reference>
<evidence type="ECO:0000313" key="2">
    <source>
        <dbReference type="Proteomes" id="UP000735302"/>
    </source>
</evidence>